<dbReference type="RefSeq" id="XP_005719332.1">
    <property type="nucleotide sequence ID" value="XM_005719275.1"/>
</dbReference>
<gene>
    <name evidence="1" type="ORF">CHC_T00006571001</name>
</gene>
<dbReference type="GeneID" id="17327048"/>
<keyword evidence="2" id="KW-1185">Reference proteome</keyword>
<dbReference type="AlphaFoldDB" id="R7QPK9"/>
<dbReference type="EMBL" id="HG002031">
    <property type="protein sequence ID" value="CDF39421.1"/>
    <property type="molecule type" value="Genomic_DNA"/>
</dbReference>
<sequence length="61" mass="6861">MRAVICEYARVSSAGIRTCLPFLRVHVSPFKMNTDRLANICATFNFNPPAFATTRMAEPRV</sequence>
<evidence type="ECO:0000313" key="1">
    <source>
        <dbReference type="EMBL" id="CDF39421.1"/>
    </source>
</evidence>
<dbReference type="Proteomes" id="UP000012073">
    <property type="component" value="Unassembled WGS sequence"/>
</dbReference>
<reference evidence="2" key="1">
    <citation type="journal article" date="2013" name="Proc. Natl. Acad. Sci. U.S.A.">
        <title>Genome structure and metabolic features in the red seaweed Chondrus crispus shed light on evolution of the Archaeplastida.</title>
        <authorList>
            <person name="Collen J."/>
            <person name="Porcel B."/>
            <person name="Carre W."/>
            <person name="Ball S.G."/>
            <person name="Chaparro C."/>
            <person name="Tonon T."/>
            <person name="Barbeyron T."/>
            <person name="Michel G."/>
            <person name="Noel B."/>
            <person name="Valentin K."/>
            <person name="Elias M."/>
            <person name="Artiguenave F."/>
            <person name="Arun A."/>
            <person name="Aury J.M."/>
            <person name="Barbosa-Neto J.F."/>
            <person name="Bothwell J.H."/>
            <person name="Bouget F.Y."/>
            <person name="Brillet L."/>
            <person name="Cabello-Hurtado F."/>
            <person name="Capella-Gutierrez S."/>
            <person name="Charrier B."/>
            <person name="Cladiere L."/>
            <person name="Cock J.M."/>
            <person name="Coelho S.M."/>
            <person name="Colleoni C."/>
            <person name="Czjzek M."/>
            <person name="Da Silva C."/>
            <person name="Delage L."/>
            <person name="Denoeud F."/>
            <person name="Deschamps P."/>
            <person name="Dittami S.M."/>
            <person name="Gabaldon T."/>
            <person name="Gachon C.M."/>
            <person name="Groisillier A."/>
            <person name="Herve C."/>
            <person name="Jabbari K."/>
            <person name="Katinka M."/>
            <person name="Kloareg B."/>
            <person name="Kowalczyk N."/>
            <person name="Labadie K."/>
            <person name="Leblanc C."/>
            <person name="Lopez P.J."/>
            <person name="McLachlan D.H."/>
            <person name="Meslet-Cladiere L."/>
            <person name="Moustafa A."/>
            <person name="Nehr Z."/>
            <person name="Nyvall Collen P."/>
            <person name="Panaud O."/>
            <person name="Partensky F."/>
            <person name="Poulain J."/>
            <person name="Rensing S.A."/>
            <person name="Rousvoal S."/>
            <person name="Samson G."/>
            <person name="Symeonidi A."/>
            <person name="Weissenbach J."/>
            <person name="Zambounis A."/>
            <person name="Wincker P."/>
            <person name="Boyen C."/>
        </authorList>
    </citation>
    <scope>NUCLEOTIDE SEQUENCE [LARGE SCALE GENOMIC DNA]</scope>
    <source>
        <strain evidence="2">cv. Stackhouse</strain>
    </source>
</reference>
<evidence type="ECO:0000313" key="2">
    <source>
        <dbReference type="Proteomes" id="UP000012073"/>
    </source>
</evidence>
<dbReference type="Gramene" id="CDF39421">
    <property type="protein sequence ID" value="CDF39421"/>
    <property type="gene ID" value="CHC_T00006571001"/>
</dbReference>
<proteinExistence type="predicted"/>
<accession>R7QPK9</accession>
<name>R7QPK9_CHOCR</name>
<protein>
    <submittedName>
        <fullName evidence="1">Uncharacterized protein</fullName>
    </submittedName>
</protein>
<organism evidence="1 2">
    <name type="scientific">Chondrus crispus</name>
    <name type="common">Carrageen Irish moss</name>
    <name type="synonym">Polymorpha crispa</name>
    <dbReference type="NCBI Taxonomy" id="2769"/>
    <lineage>
        <taxon>Eukaryota</taxon>
        <taxon>Rhodophyta</taxon>
        <taxon>Florideophyceae</taxon>
        <taxon>Rhodymeniophycidae</taxon>
        <taxon>Gigartinales</taxon>
        <taxon>Gigartinaceae</taxon>
        <taxon>Chondrus</taxon>
    </lineage>
</organism>
<dbReference type="KEGG" id="ccp:CHC_T00006571001"/>